<dbReference type="Gene3D" id="3.90.1200.10">
    <property type="match status" value="1"/>
</dbReference>
<dbReference type="RefSeq" id="XP_014171558.1">
    <property type="nucleotide sequence ID" value="XM_014316083.1"/>
</dbReference>
<dbReference type="InterPro" id="IPR002575">
    <property type="entry name" value="Aminoglycoside_PTrfase"/>
</dbReference>
<evidence type="ECO:0000256" key="1">
    <source>
        <dbReference type="SAM" id="MobiDB-lite"/>
    </source>
</evidence>
<dbReference type="PANTHER" id="PTHR21310">
    <property type="entry name" value="AMINOGLYCOSIDE PHOSPHOTRANSFERASE-RELATED-RELATED"/>
    <property type="match status" value="1"/>
</dbReference>
<feature type="domain" description="Aminoglycoside phosphotransferase" evidence="2">
    <location>
        <begin position="76"/>
        <end position="318"/>
    </location>
</feature>
<evidence type="ECO:0000259" key="2">
    <source>
        <dbReference type="Pfam" id="PF01636"/>
    </source>
</evidence>
<dbReference type="GeneID" id="25975080"/>
<feature type="region of interest" description="Disordered" evidence="1">
    <location>
        <begin position="563"/>
        <end position="585"/>
    </location>
</feature>
<organism evidence="4">
    <name type="scientific">Grosmannia clavigera (strain kw1407 / UAMH 11150)</name>
    <name type="common">Blue stain fungus</name>
    <name type="synonym">Graphiocladiella clavigera</name>
    <dbReference type="NCBI Taxonomy" id="655863"/>
    <lineage>
        <taxon>Eukaryota</taxon>
        <taxon>Fungi</taxon>
        <taxon>Dikarya</taxon>
        <taxon>Ascomycota</taxon>
        <taxon>Pezizomycotina</taxon>
        <taxon>Sordariomycetes</taxon>
        <taxon>Sordariomycetidae</taxon>
        <taxon>Ophiostomatales</taxon>
        <taxon>Ophiostomataceae</taxon>
        <taxon>Leptographium</taxon>
    </lineage>
</organism>
<dbReference type="SUPFAM" id="SSF56112">
    <property type="entry name" value="Protein kinase-like (PK-like)"/>
    <property type="match status" value="1"/>
</dbReference>
<evidence type="ECO:0000313" key="4">
    <source>
        <dbReference type="Proteomes" id="UP000007796"/>
    </source>
</evidence>
<name>F0XJH6_GROCL</name>
<evidence type="ECO:0000313" key="3">
    <source>
        <dbReference type="EMBL" id="EFX02076.1"/>
    </source>
</evidence>
<gene>
    <name evidence="3" type="ORF">CMQ_2125</name>
</gene>
<dbReference type="Pfam" id="PF01636">
    <property type="entry name" value="APH"/>
    <property type="match status" value="1"/>
</dbReference>
<accession>F0XJH6</accession>
<dbReference type="InterPro" id="IPR051678">
    <property type="entry name" value="AGP_Transferase"/>
</dbReference>
<dbReference type="EMBL" id="GL629782">
    <property type="protein sequence ID" value="EFX02076.1"/>
    <property type="molecule type" value="Genomic_DNA"/>
</dbReference>
<protein>
    <recommendedName>
        <fullName evidence="2">Aminoglycoside phosphotransferase domain-containing protein</fullName>
    </recommendedName>
</protein>
<dbReference type="HOGENOM" id="CLU_466208_0_0_1"/>
<dbReference type="eggNOG" id="ENOG502SNEF">
    <property type="taxonomic scope" value="Eukaryota"/>
</dbReference>
<dbReference type="OrthoDB" id="10003767at2759"/>
<sequence length="585" mass="64429">MGADGQMTEQEVSWPPTNEQDAEAKQAFVDAIDPAAVCGLASRLGGGRACRTFQEPARGSFNVCFFVELAATDGAAETRWVVRVPIGPALHDVRAKVESEVATMRYVASKTTIPVTRVHGHGHDVALGRSPDDEARQCSFLVVDFVAGEPLDLAAFLDDTPARQHRLYSQLLDVLAQLRGLTFATGGSLMPGPDAGPEADPIVGPLQCTGYNELQRLTRGHTSTSTTLGPYRTAADFVLAQLHVLQAAFDVPMASASLANLRMEAFALHDLRGRLVDVLDQQGHEHDHHTFVLAHTDLRWSNIIVDEHLTIRGIIDWEWSAAVPLLFFQPPTWLAGPSPCYVASLAYEKAYEQFHGVLEDMVGGHGGDECGHGDKAHADKVKDDKANADKAGDARLKHHYSLLQSTWDVGLPGRIDLALAVILQQHHHLVPAYYFSVFPRFHDITRSRHHMPPAIVARLLALDADVGGPLTRDVARRWRVAYAFRRHLDAAGLLIEYELAPETRVWLAERDGAHADMLEDALCEQQHDRHDRSPAHDFVRMLLESVLQASIQPRNVEPLLNSPVLSWAGAPNPKETRKQQMKTTG</sequence>
<dbReference type="STRING" id="655863.F0XJH6"/>
<dbReference type="AlphaFoldDB" id="F0XJH6"/>
<keyword evidence="4" id="KW-1185">Reference proteome</keyword>
<dbReference type="InParanoid" id="F0XJH6"/>
<proteinExistence type="predicted"/>
<reference evidence="3 4" key="1">
    <citation type="journal article" date="2011" name="Proc. Natl. Acad. Sci. U.S.A.">
        <title>Genome and transcriptome analyses of the mountain pine beetle-fungal symbiont Grosmannia clavigera, a lodgepole pine pathogen.</title>
        <authorList>
            <person name="DiGuistini S."/>
            <person name="Wang Y."/>
            <person name="Liao N.Y."/>
            <person name="Taylor G."/>
            <person name="Tanguay P."/>
            <person name="Feau N."/>
            <person name="Henrissat B."/>
            <person name="Chan S.K."/>
            <person name="Hesse-Orce U."/>
            <person name="Alamouti S.M."/>
            <person name="Tsui C.K.M."/>
            <person name="Docking R.T."/>
            <person name="Levasseur A."/>
            <person name="Haridas S."/>
            <person name="Robertson G."/>
            <person name="Birol I."/>
            <person name="Holt R.A."/>
            <person name="Marra M.A."/>
            <person name="Hamelin R.C."/>
            <person name="Hirst M."/>
            <person name="Jones S.J.M."/>
            <person name="Bohlmann J."/>
            <person name="Breuil C."/>
        </authorList>
    </citation>
    <scope>NUCLEOTIDE SEQUENCE [LARGE SCALE GENOMIC DNA]</scope>
    <source>
        <strain evidence="4">kw1407 / UAMH 11150</strain>
    </source>
</reference>
<dbReference type="Gene3D" id="3.30.200.20">
    <property type="entry name" value="Phosphorylase Kinase, domain 1"/>
    <property type="match status" value="1"/>
</dbReference>
<dbReference type="Proteomes" id="UP000007796">
    <property type="component" value="Unassembled WGS sequence"/>
</dbReference>
<dbReference type="InterPro" id="IPR011009">
    <property type="entry name" value="Kinase-like_dom_sf"/>
</dbReference>
<dbReference type="PANTHER" id="PTHR21310:SF37">
    <property type="entry name" value="AMINOGLYCOSIDE PHOSPHOTRANSFERASE DOMAIN-CONTAINING PROTEIN"/>
    <property type="match status" value="1"/>
</dbReference>